<dbReference type="GO" id="GO:0005737">
    <property type="term" value="C:cytoplasm"/>
    <property type="evidence" value="ECO:0007669"/>
    <property type="project" value="UniProtKB-SubCell"/>
</dbReference>
<evidence type="ECO:0000313" key="25">
    <source>
        <dbReference type="Proteomes" id="UP000516072"/>
    </source>
</evidence>
<dbReference type="Pfam" id="PF00391">
    <property type="entry name" value="PEP-utilizers"/>
    <property type="match status" value="1"/>
</dbReference>
<keyword evidence="12 17" id="KW-0598">Phosphotransferase system</keyword>
<dbReference type="Gene3D" id="1.10.274.10">
    <property type="entry name" value="PtsI, HPr-binding domain"/>
    <property type="match status" value="1"/>
</dbReference>
<evidence type="ECO:0000256" key="16">
    <source>
        <dbReference type="ARBA" id="ARBA00033235"/>
    </source>
</evidence>
<dbReference type="PRINTS" id="PR01736">
    <property type="entry name" value="PHPHTRNFRASE"/>
</dbReference>
<keyword evidence="11 17" id="KW-0808">Transferase</keyword>
<comment type="catalytic activity">
    <reaction evidence="1 17">
        <text>L-histidyl-[protein] + phosphoenolpyruvate = N(pros)-phospho-L-histidyl-[protein] + pyruvate</text>
        <dbReference type="Rhea" id="RHEA:23880"/>
        <dbReference type="Rhea" id="RHEA-COMP:9745"/>
        <dbReference type="Rhea" id="RHEA-COMP:9746"/>
        <dbReference type="ChEBI" id="CHEBI:15361"/>
        <dbReference type="ChEBI" id="CHEBI:29979"/>
        <dbReference type="ChEBI" id="CHEBI:58702"/>
        <dbReference type="ChEBI" id="CHEBI:64837"/>
        <dbReference type="EC" id="2.7.3.9"/>
    </reaction>
</comment>
<evidence type="ECO:0000256" key="4">
    <source>
        <dbReference type="ARBA" id="ARBA00004496"/>
    </source>
</evidence>
<dbReference type="InterPro" id="IPR006318">
    <property type="entry name" value="PTS_EI-like"/>
</dbReference>
<evidence type="ECO:0000256" key="15">
    <source>
        <dbReference type="ARBA" id="ARBA00022842"/>
    </source>
</evidence>
<dbReference type="InterPro" id="IPR008731">
    <property type="entry name" value="PTS_EIN"/>
</dbReference>
<accession>A0A7G1QBA9</accession>
<evidence type="ECO:0000256" key="9">
    <source>
        <dbReference type="ARBA" id="ARBA00022490"/>
    </source>
</evidence>
<keyword evidence="9 17" id="KW-0963">Cytoplasm</keyword>
<dbReference type="SUPFAM" id="SSF51621">
    <property type="entry name" value="Phosphoenolpyruvate/pyruvate domain"/>
    <property type="match status" value="1"/>
</dbReference>
<evidence type="ECO:0000256" key="20">
    <source>
        <dbReference type="PIRSR" id="PIRSR000732-3"/>
    </source>
</evidence>
<evidence type="ECO:0000259" key="21">
    <source>
        <dbReference type="Pfam" id="PF00391"/>
    </source>
</evidence>
<dbReference type="PIRSF" id="PIRSF000732">
    <property type="entry name" value="PTS_enzyme_I"/>
    <property type="match status" value="1"/>
</dbReference>
<evidence type="ECO:0000256" key="2">
    <source>
        <dbReference type="ARBA" id="ARBA00001946"/>
    </source>
</evidence>
<evidence type="ECO:0000256" key="13">
    <source>
        <dbReference type="ARBA" id="ARBA00022723"/>
    </source>
</evidence>
<dbReference type="InterPro" id="IPR036637">
    <property type="entry name" value="Phosphohistidine_dom_sf"/>
</dbReference>
<feature type="binding site" evidence="19">
    <location>
        <position position="472"/>
    </location>
    <ligand>
        <name>phosphoenolpyruvate</name>
        <dbReference type="ChEBI" id="CHEBI:58702"/>
    </ligand>
</feature>
<dbReference type="Pfam" id="PF05524">
    <property type="entry name" value="PEP-utilisers_N"/>
    <property type="match status" value="1"/>
</dbReference>
<evidence type="ECO:0000259" key="22">
    <source>
        <dbReference type="Pfam" id="PF02896"/>
    </source>
</evidence>
<dbReference type="PANTHER" id="PTHR46244:SF3">
    <property type="entry name" value="PHOSPHOENOLPYRUVATE-PROTEIN PHOSPHOTRANSFERASE"/>
    <property type="match status" value="1"/>
</dbReference>
<dbReference type="InterPro" id="IPR024692">
    <property type="entry name" value="PTS_EI"/>
</dbReference>
<proteinExistence type="inferred from homology"/>
<evidence type="ECO:0000256" key="17">
    <source>
        <dbReference type="PIRNR" id="PIRNR000732"/>
    </source>
</evidence>
<dbReference type="InterPro" id="IPR050499">
    <property type="entry name" value="PEP-utilizing_PTS_enzyme"/>
</dbReference>
<name>A0A7G1QBA9_9GAMM</name>
<comment type="function">
    <text evidence="3 17">General (non sugar-specific) component of the phosphoenolpyruvate-dependent sugar phosphotransferase system (sugar PTS). This major carbohydrate active-transport system catalyzes the phosphorylation of incoming sugar substrates concomitantly with their translocation across the cell membrane. Enzyme I transfers the phosphoryl group from phosphoenolpyruvate (PEP) to the phosphoryl carrier protein (HPr).</text>
</comment>
<dbReference type="InterPro" id="IPR040442">
    <property type="entry name" value="Pyrv_kinase-like_dom_sf"/>
</dbReference>
<evidence type="ECO:0000259" key="23">
    <source>
        <dbReference type="Pfam" id="PF05524"/>
    </source>
</evidence>
<dbReference type="GO" id="GO:0008965">
    <property type="term" value="F:phosphoenolpyruvate-protein phosphotransferase activity"/>
    <property type="evidence" value="ECO:0007669"/>
    <property type="project" value="UniProtKB-EC"/>
</dbReference>
<keyword evidence="13 17" id="KW-0479">Metal-binding</keyword>
<comment type="cofactor">
    <cofactor evidence="2 17 20">
        <name>Mg(2+)</name>
        <dbReference type="ChEBI" id="CHEBI:18420"/>
    </cofactor>
</comment>
<keyword evidence="24" id="KW-0670">Pyruvate</keyword>
<feature type="active site" description="Proton donor" evidence="18">
    <location>
        <position position="509"/>
    </location>
</feature>
<feature type="binding site" evidence="20">
    <location>
        <position position="438"/>
    </location>
    <ligand>
        <name>Mg(2+)</name>
        <dbReference type="ChEBI" id="CHEBI:18420"/>
    </ligand>
</feature>
<dbReference type="Gene3D" id="3.50.30.10">
    <property type="entry name" value="Phosphohistidine domain"/>
    <property type="match status" value="1"/>
</dbReference>
<evidence type="ECO:0000256" key="1">
    <source>
        <dbReference type="ARBA" id="ARBA00000683"/>
    </source>
</evidence>
<feature type="domain" description="PEP-utilising enzyme mobile" evidence="21">
    <location>
        <begin position="161"/>
        <end position="231"/>
    </location>
</feature>
<organism evidence="24 25">
    <name type="scientific">Candidatus Nitrosacidococcus tergens</name>
    <dbReference type="NCBI Taxonomy" id="553981"/>
    <lineage>
        <taxon>Bacteria</taxon>
        <taxon>Pseudomonadati</taxon>
        <taxon>Pseudomonadota</taxon>
        <taxon>Gammaproteobacteria</taxon>
        <taxon>Chromatiales</taxon>
        <taxon>Chromatiaceae</taxon>
        <taxon>Candidatus Nitrosacidococcus</taxon>
    </lineage>
</organism>
<evidence type="ECO:0000256" key="8">
    <source>
        <dbReference type="ARBA" id="ARBA00022448"/>
    </source>
</evidence>
<dbReference type="InterPro" id="IPR036618">
    <property type="entry name" value="PtsI_HPr-bd_sf"/>
</dbReference>
<feature type="binding site" evidence="19">
    <location>
        <begin position="461"/>
        <end position="462"/>
    </location>
    <ligand>
        <name>phosphoenolpyruvate</name>
        <dbReference type="ChEBI" id="CHEBI:58702"/>
    </ligand>
</feature>
<feature type="domain" description="PEP-utilising enzyme C-terminal" evidence="22">
    <location>
        <begin position="260"/>
        <end position="547"/>
    </location>
</feature>
<evidence type="ECO:0000256" key="12">
    <source>
        <dbReference type="ARBA" id="ARBA00022683"/>
    </source>
</evidence>
<evidence type="ECO:0000313" key="24">
    <source>
        <dbReference type="EMBL" id="CAB1277274.1"/>
    </source>
</evidence>
<evidence type="ECO:0000256" key="5">
    <source>
        <dbReference type="ARBA" id="ARBA00007837"/>
    </source>
</evidence>
<evidence type="ECO:0000256" key="18">
    <source>
        <dbReference type="PIRSR" id="PIRSR000732-1"/>
    </source>
</evidence>
<feature type="domain" description="Phosphotransferase system enzyme I N-terminal" evidence="23">
    <location>
        <begin position="6"/>
        <end position="129"/>
    </location>
</feature>
<dbReference type="Pfam" id="PF02896">
    <property type="entry name" value="PEP-utilizers_C"/>
    <property type="match status" value="1"/>
</dbReference>
<dbReference type="InterPro" id="IPR008279">
    <property type="entry name" value="PEP-util_enz_mobile_dom"/>
</dbReference>
<dbReference type="NCBIfam" id="TIGR01417">
    <property type="entry name" value="PTS_I_fam"/>
    <property type="match status" value="1"/>
</dbReference>
<dbReference type="InterPro" id="IPR015813">
    <property type="entry name" value="Pyrv/PenolPyrv_kinase-like_dom"/>
</dbReference>
<comment type="subcellular location">
    <subcellularLocation>
        <location evidence="4 17">Cytoplasm</location>
    </subcellularLocation>
</comment>
<dbReference type="InterPro" id="IPR023151">
    <property type="entry name" value="PEP_util_CS"/>
</dbReference>
<keyword evidence="25" id="KW-1185">Reference proteome</keyword>
<gene>
    <name evidence="24" type="primary">phbI</name>
    <name evidence="24" type="ORF">NSCAC_1588</name>
</gene>
<dbReference type="PROSITE" id="PS00742">
    <property type="entry name" value="PEP_ENZYMES_2"/>
    <property type="match status" value="1"/>
</dbReference>
<dbReference type="PANTHER" id="PTHR46244">
    <property type="entry name" value="PHOSPHOENOLPYRUVATE-PROTEIN PHOSPHOTRANSFERASE"/>
    <property type="match status" value="1"/>
</dbReference>
<dbReference type="EC" id="2.7.3.9" evidence="6 17"/>
<feature type="binding site" evidence="19">
    <location>
        <position position="302"/>
    </location>
    <ligand>
        <name>phosphoenolpyruvate</name>
        <dbReference type="ChEBI" id="CHEBI:58702"/>
    </ligand>
</feature>
<dbReference type="SUPFAM" id="SSF52009">
    <property type="entry name" value="Phosphohistidine domain"/>
    <property type="match status" value="1"/>
</dbReference>
<feature type="binding site" evidence="20">
    <location>
        <position position="462"/>
    </location>
    <ligand>
        <name>Mg(2+)</name>
        <dbReference type="ChEBI" id="CHEBI:18420"/>
    </ligand>
</feature>
<evidence type="ECO:0000256" key="19">
    <source>
        <dbReference type="PIRSR" id="PIRSR000732-2"/>
    </source>
</evidence>
<evidence type="ECO:0000256" key="3">
    <source>
        <dbReference type="ARBA" id="ARBA00002728"/>
    </source>
</evidence>
<keyword evidence="14 17" id="KW-0418">Kinase</keyword>
<evidence type="ECO:0000256" key="14">
    <source>
        <dbReference type="ARBA" id="ARBA00022777"/>
    </source>
</evidence>
<dbReference type="AlphaFoldDB" id="A0A7G1QBA9"/>
<keyword evidence="10 17" id="KW-0762">Sugar transport</keyword>
<reference evidence="24 25" key="1">
    <citation type="submission" date="2020-03" db="EMBL/GenBank/DDBJ databases">
        <authorList>
            <person name="Picone N."/>
        </authorList>
    </citation>
    <scope>NUCLEOTIDE SEQUENCE [LARGE SCALE GENOMIC DNA]</scope>
    <source>
        <strain evidence="24">NSCAC1</strain>
    </source>
</reference>
<dbReference type="GO" id="GO:0016301">
    <property type="term" value="F:kinase activity"/>
    <property type="evidence" value="ECO:0007669"/>
    <property type="project" value="UniProtKB-KW"/>
</dbReference>
<evidence type="ECO:0000256" key="6">
    <source>
        <dbReference type="ARBA" id="ARBA00012232"/>
    </source>
</evidence>
<protein>
    <recommendedName>
        <fullName evidence="7 17">Phosphoenolpyruvate-protein phosphotransferase</fullName>
        <ecNumber evidence="6 17">2.7.3.9</ecNumber>
    </recommendedName>
    <alternativeName>
        <fullName evidence="16 17">Phosphotransferase system, enzyme I</fullName>
    </alternativeName>
</protein>
<dbReference type="GO" id="GO:0046872">
    <property type="term" value="F:metal ion binding"/>
    <property type="evidence" value="ECO:0007669"/>
    <property type="project" value="UniProtKB-KW"/>
</dbReference>
<evidence type="ECO:0000256" key="10">
    <source>
        <dbReference type="ARBA" id="ARBA00022597"/>
    </source>
</evidence>
<evidence type="ECO:0000256" key="11">
    <source>
        <dbReference type="ARBA" id="ARBA00022679"/>
    </source>
</evidence>
<dbReference type="Gene3D" id="3.20.20.60">
    <property type="entry name" value="Phosphoenolpyruvate-binding domains"/>
    <property type="match status" value="1"/>
</dbReference>
<keyword evidence="15 17" id="KW-0460">Magnesium</keyword>
<dbReference type="GO" id="GO:0009401">
    <property type="term" value="P:phosphoenolpyruvate-dependent sugar phosphotransferase system"/>
    <property type="evidence" value="ECO:0007669"/>
    <property type="project" value="UniProtKB-KW"/>
</dbReference>
<sequence length="586" mass="65502">MALELHGIGASRGISIGKSYLLVQDKPKVSKYTLAPPLLDQEVQRYQTALAAAKNQLHSILEKIPESISTDITAFIHMRLLMLEDKAFTTAPIQIIQTEHCNAEWALKLQGDILTNAFNEMEDAYLRDRKSDINHIINRILHILINPDNYGYDYLTRQLKDCIVLANDLTLSEVILMQQQEIAGFVTEHGGHNSHLSILARSLGIPAIVGLQGAQDYIQDNELIIIDGEQGILLAGAQDLLIQKSQERKIACQKRLIALNKLRNQRAITLEGTTINLQANIELPEELPLVTQAGAEGIGLYRTEFLYINRTSLPDEEEQLEAYTRVIHALNGSPVTIRTIDLGADKTVDEHAISAPISTSSLGLRAIRLCLREPSIFRPQLRAILRASAYGPVQLLLPMVCTLQEVKQTIALLRECKQELKRQGLKYDPNLPIGAMIEIPSAAICADIFAEHLDFLSIGTNDLIQYTLAIDRIDNEVNYLYTPLHPAVLQLIYRTISAGKKRNINVSMCGEMAGDMHYTRLLLALGLRTFSMHPSSLLEVKQIIAKSNQQELSKVTQQILNCHEYSEIQMLLEHLNKDLIAQSLIS</sequence>
<dbReference type="SUPFAM" id="SSF47831">
    <property type="entry name" value="Enzyme I of the PEP:sugar phosphotransferase system HPr-binding (sub)domain"/>
    <property type="match status" value="1"/>
</dbReference>
<evidence type="ECO:0000256" key="7">
    <source>
        <dbReference type="ARBA" id="ARBA00016544"/>
    </source>
</evidence>
<comment type="similarity">
    <text evidence="5 17">Belongs to the PEP-utilizing enzyme family.</text>
</comment>
<dbReference type="InterPro" id="IPR000121">
    <property type="entry name" value="PEP_util_C"/>
</dbReference>
<dbReference type="RefSeq" id="WP_197744246.1">
    <property type="nucleotide sequence ID" value="NZ_LR778175.1"/>
</dbReference>
<feature type="active site" description="Tele-phosphohistidine intermediate" evidence="18">
    <location>
        <position position="195"/>
    </location>
</feature>
<dbReference type="KEGG" id="ntg:NSCAC_1588"/>
<keyword evidence="8 17" id="KW-0813">Transport</keyword>
<dbReference type="EMBL" id="LR778175">
    <property type="protein sequence ID" value="CAB1277274.1"/>
    <property type="molecule type" value="Genomic_DNA"/>
</dbReference>
<feature type="binding site" evidence="19">
    <location>
        <position position="338"/>
    </location>
    <ligand>
        <name>phosphoenolpyruvate</name>
        <dbReference type="ChEBI" id="CHEBI:58702"/>
    </ligand>
</feature>
<dbReference type="Proteomes" id="UP000516072">
    <property type="component" value="Chromosome"/>
</dbReference>